<sequence length="118" mass="14099">MASEQPSLSLHVKIFIDPSSVDKFFEAWDTVYAAVCAEPELTFFEVYHNPEKPGELKWVENWNATVEWLLNVQLKKEYYKPYLAATEPLFIKEREFEIWTRYPRNKWTYVADEMVKKA</sequence>
<name>A0A6A5ZJ99_9PLEO</name>
<dbReference type="SUPFAM" id="SSF54909">
    <property type="entry name" value="Dimeric alpha+beta barrel"/>
    <property type="match status" value="1"/>
</dbReference>
<dbReference type="InterPro" id="IPR011008">
    <property type="entry name" value="Dimeric_a/b-barrel"/>
</dbReference>
<organism evidence="1 2">
    <name type="scientific">Lophiotrema nucula</name>
    <dbReference type="NCBI Taxonomy" id="690887"/>
    <lineage>
        <taxon>Eukaryota</taxon>
        <taxon>Fungi</taxon>
        <taxon>Dikarya</taxon>
        <taxon>Ascomycota</taxon>
        <taxon>Pezizomycotina</taxon>
        <taxon>Dothideomycetes</taxon>
        <taxon>Pleosporomycetidae</taxon>
        <taxon>Pleosporales</taxon>
        <taxon>Lophiotremataceae</taxon>
        <taxon>Lophiotrema</taxon>
    </lineage>
</organism>
<evidence type="ECO:0000313" key="2">
    <source>
        <dbReference type="Proteomes" id="UP000799770"/>
    </source>
</evidence>
<dbReference type="EMBL" id="ML977315">
    <property type="protein sequence ID" value="KAF2119479.1"/>
    <property type="molecule type" value="Genomic_DNA"/>
</dbReference>
<evidence type="ECO:0008006" key="3">
    <source>
        <dbReference type="Google" id="ProtNLM"/>
    </source>
</evidence>
<proteinExistence type="predicted"/>
<dbReference type="Proteomes" id="UP000799770">
    <property type="component" value="Unassembled WGS sequence"/>
</dbReference>
<accession>A0A6A5ZJ99</accession>
<dbReference type="OrthoDB" id="4126315at2759"/>
<evidence type="ECO:0000313" key="1">
    <source>
        <dbReference type="EMBL" id="KAF2119479.1"/>
    </source>
</evidence>
<gene>
    <name evidence="1" type="ORF">BDV96DRAFT_346752</name>
</gene>
<dbReference type="Gene3D" id="3.30.70.100">
    <property type="match status" value="1"/>
</dbReference>
<reference evidence="1" key="1">
    <citation type="journal article" date="2020" name="Stud. Mycol.">
        <title>101 Dothideomycetes genomes: a test case for predicting lifestyles and emergence of pathogens.</title>
        <authorList>
            <person name="Haridas S."/>
            <person name="Albert R."/>
            <person name="Binder M."/>
            <person name="Bloem J."/>
            <person name="Labutti K."/>
            <person name="Salamov A."/>
            <person name="Andreopoulos B."/>
            <person name="Baker S."/>
            <person name="Barry K."/>
            <person name="Bills G."/>
            <person name="Bluhm B."/>
            <person name="Cannon C."/>
            <person name="Castanera R."/>
            <person name="Culley D."/>
            <person name="Daum C."/>
            <person name="Ezra D."/>
            <person name="Gonzalez J."/>
            <person name="Henrissat B."/>
            <person name="Kuo A."/>
            <person name="Liang C."/>
            <person name="Lipzen A."/>
            <person name="Lutzoni F."/>
            <person name="Magnuson J."/>
            <person name="Mondo S."/>
            <person name="Nolan M."/>
            <person name="Ohm R."/>
            <person name="Pangilinan J."/>
            <person name="Park H.-J."/>
            <person name="Ramirez L."/>
            <person name="Alfaro M."/>
            <person name="Sun H."/>
            <person name="Tritt A."/>
            <person name="Yoshinaga Y."/>
            <person name="Zwiers L.-H."/>
            <person name="Turgeon B."/>
            <person name="Goodwin S."/>
            <person name="Spatafora J."/>
            <person name="Crous P."/>
            <person name="Grigoriev I."/>
        </authorList>
    </citation>
    <scope>NUCLEOTIDE SEQUENCE</scope>
    <source>
        <strain evidence="1">CBS 627.86</strain>
    </source>
</reference>
<dbReference type="AlphaFoldDB" id="A0A6A5ZJ99"/>
<keyword evidence="2" id="KW-1185">Reference proteome</keyword>
<protein>
    <recommendedName>
        <fullName evidence="3">ABM domain-containing protein</fullName>
    </recommendedName>
</protein>